<dbReference type="InterPro" id="IPR011051">
    <property type="entry name" value="RmlC_Cupin_sf"/>
</dbReference>
<feature type="domain" description="Cupin type-2" evidence="1">
    <location>
        <begin position="37"/>
        <end position="91"/>
    </location>
</feature>
<sequence length="107" mass="11524">MQTENLTVKVGEAVTGDMGQKLLVSGSAIALRQWNEEPGDAENKPARSSDYETVGYVIQGRAELTVAGKTIMLEPGVSWVVPKGAEHAYKILDTFQAVEATHPPARD</sequence>
<reference evidence="3" key="1">
    <citation type="submission" date="2018-04" db="EMBL/GenBank/DDBJ databases">
        <authorList>
            <person name="Cornet L."/>
        </authorList>
    </citation>
    <scope>NUCLEOTIDE SEQUENCE [LARGE SCALE GENOMIC DNA]</scope>
</reference>
<proteinExistence type="predicted"/>
<dbReference type="Pfam" id="PF07883">
    <property type="entry name" value="Cupin_2"/>
    <property type="match status" value="1"/>
</dbReference>
<evidence type="ECO:0000313" key="3">
    <source>
        <dbReference type="Proteomes" id="UP000249354"/>
    </source>
</evidence>
<reference evidence="2 3" key="2">
    <citation type="submission" date="2018-06" db="EMBL/GenBank/DDBJ databases">
        <title>Metagenomic assembly of (sub)arctic Cyanobacteria and their associated microbiome from non-axenic cultures.</title>
        <authorList>
            <person name="Baurain D."/>
        </authorList>
    </citation>
    <scope>NUCLEOTIDE SEQUENCE [LARGE SCALE GENOMIC DNA]</scope>
    <source>
        <strain evidence="2">ULC129bin1</strain>
    </source>
</reference>
<dbReference type="Gene3D" id="2.60.120.10">
    <property type="entry name" value="Jelly Rolls"/>
    <property type="match status" value="1"/>
</dbReference>
<dbReference type="Proteomes" id="UP000249354">
    <property type="component" value="Unassembled WGS sequence"/>
</dbReference>
<dbReference type="InterPro" id="IPR014710">
    <property type="entry name" value="RmlC-like_jellyroll"/>
</dbReference>
<name>A0A2W4UJJ7_9CYAN</name>
<organism evidence="2 3">
    <name type="scientific">Leptolyngbya foveolarum</name>
    <dbReference type="NCBI Taxonomy" id="47253"/>
    <lineage>
        <taxon>Bacteria</taxon>
        <taxon>Bacillati</taxon>
        <taxon>Cyanobacteriota</taxon>
        <taxon>Cyanophyceae</taxon>
        <taxon>Leptolyngbyales</taxon>
        <taxon>Leptolyngbyaceae</taxon>
        <taxon>Leptolyngbya group</taxon>
        <taxon>Leptolyngbya</taxon>
    </lineage>
</organism>
<protein>
    <submittedName>
        <fullName evidence="2">Cupin domain-containing protein</fullName>
    </submittedName>
</protein>
<evidence type="ECO:0000259" key="1">
    <source>
        <dbReference type="Pfam" id="PF07883"/>
    </source>
</evidence>
<accession>A0A2W4UJJ7</accession>
<dbReference type="AlphaFoldDB" id="A0A2W4UJJ7"/>
<evidence type="ECO:0000313" key="2">
    <source>
        <dbReference type="EMBL" id="PZO17109.1"/>
    </source>
</evidence>
<gene>
    <name evidence="2" type="ORF">DCF25_11585</name>
</gene>
<dbReference type="SUPFAM" id="SSF51182">
    <property type="entry name" value="RmlC-like cupins"/>
    <property type="match status" value="1"/>
</dbReference>
<dbReference type="InterPro" id="IPR013096">
    <property type="entry name" value="Cupin_2"/>
</dbReference>
<comment type="caution">
    <text evidence="2">The sequence shown here is derived from an EMBL/GenBank/DDBJ whole genome shotgun (WGS) entry which is preliminary data.</text>
</comment>
<dbReference type="EMBL" id="QBMC01000071">
    <property type="protein sequence ID" value="PZO17109.1"/>
    <property type="molecule type" value="Genomic_DNA"/>
</dbReference>